<evidence type="ECO:0000313" key="3">
    <source>
        <dbReference type="Proteomes" id="UP000815677"/>
    </source>
</evidence>
<gene>
    <name evidence="2" type="ORF">MCHLO_00074</name>
</gene>
<name>A0ABQ0KU24_MYCCL</name>
<evidence type="ECO:0000256" key="1">
    <source>
        <dbReference type="SAM" id="MobiDB-lite"/>
    </source>
</evidence>
<feature type="region of interest" description="Disordered" evidence="1">
    <location>
        <begin position="36"/>
        <end position="107"/>
    </location>
</feature>
<dbReference type="Proteomes" id="UP000815677">
    <property type="component" value="Unassembled WGS sequence"/>
</dbReference>
<protein>
    <submittedName>
        <fullName evidence="2">Uncharacterized protein</fullName>
    </submittedName>
</protein>
<keyword evidence="3" id="KW-1185">Reference proteome</keyword>
<reference evidence="2" key="1">
    <citation type="submission" date="2014-09" db="EMBL/GenBank/DDBJ databases">
        <title>Genome sequence of the luminous mushroom Mycena chlorophos for searching fungal bioluminescence genes.</title>
        <authorList>
            <person name="Tanaka Y."/>
            <person name="Kasuga D."/>
            <person name="Oba Y."/>
            <person name="Hase S."/>
            <person name="Sato K."/>
            <person name="Oba Y."/>
            <person name="Sakakibara Y."/>
        </authorList>
    </citation>
    <scope>NUCLEOTIDE SEQUENCE</scope>
</reference>
<proteinExistence type="predicted"/>
<dbReference type="EMBL" id="DF837784">
    <property type="protein sequence ID" value="GAT42359.1"/>
    <property type="molecule type" value="Genomic_DNA"/>
</dbReference>
<feature type="compositionally biased region" description="Low complexity" evidence="1">
    <location>
        <begin position="42"/>
        <end position="58"/>
    </location>
</feature>
<evidence type="ECO:0000313" key="2">
    <source>
        <dbReference type="EMBL" id="GAT42359.1"/>
    </source>
</evidence>
<sequence length="107" mass="11949">MDRGLMEQLASNDDQHTLDMVTFTGAWAGNALGTALRRPRNKAATAKAKPAAKPAEAPVNRALLQLVEPRARPRRRKRALTESNDVDKRRSNPMRKEKAASEDSSRW</sequence>
<feature type="compositionally biased region" description="Basic and acidic residues" evidence="1">
    <location>
        <begin position="85"/>
        <end position="107"/>
    </location>
</feature>
<accession>A0ABQ0KU24</accession>
<organism evidence="2 3">
    <name type="scientific">Mycena chlorophos</name>
    <name type="common">Agaric fungus</name>
    <name type="synonym">Agaricus chlorophos</name>
    <dbReference type="NCBI Taxonomy" id="658473"/>
    <lineage>
        <taxon>Eukaryota</taxon>
        <taxon>Fungi</taxon>
        <taxon>Dikarya</taxon>
        <taxon>Basidiomycota</taxon>
        <taxon>Agaricomycotina</taxon>
        <taxon>Agaricomycetes</taxon>
        <taxon>Agaricomycetidae</taxon>
        <taxon>Agaricales</taxon>
        <taxon>Marasmiineae</taxon>
        <taxon>Mycenaceae</taxon>
        <taxon>Mycena</taxon>
    </lineage>
</organism>